<dbReference type="InterPro" id="IPR010982">
    <property type="entry name" value="Lambda_DNA-bd_dom_sf"/>
</dbReference>
<reference evidence="3" key="1">
    <citation type="submission" date="2020-11" db="EMBL/GenBank/DDBJ databases">
        <authorList>
            <person name="Konstantinou D."/>
            <person name="Gkelis S."/>
            <person name="Popin R."/>
            <person name="Fewer D."/>
            <person name="Sivonen K."/>
        </authorList>
    </citation>
    <scope>NUCLEOTIDE SEQUENCE</scope>
    <source>
        <strain evidence="3">TAU-MAC 1115</strain>
    </source>
</reference>
<dbReference type="Gene3D" id="1.10.260.40">
    <property type="entry name" value="lambda repressor-like DNA-binding domains"/>
    <property type="match status" value="1"/>
</dbReference>
<keyword evidence="4" id="KW-1185">Reference proteome</keyword>
<comment type="caution">
    <text evidence="3">The sequence shown here is derived from an EMBL/GenBank/DDBJ whole genome shotgun (WGS) entry which is preliminary data.</text>
</comment>
<name>A0A947GMJ0_9CYAN</name>
<dbReference type="EMBL" id="JADOES010000080">
    <property type="protein sequence ID" value="MBT9318058.1"/>
    <property type="molecule type" value="Genomic_DNA"/>
</dbReference>
<dbReference type="CDD" id="cd00093">
    <property type="entry name" value="HTH_XRE"/>
    <property type="match status" value="1"/>
</dbReference>
<dbReference type="GO" id="GO:0003677">
    <property type="term" value="F:DNA binding"/>
    <property type="evidence" value="ECO:0007669"/>
    <property type="project" value="InterPro"/>
</dbReference>
<evidence type="ECO:0000313" key="4">
    <source>
        <dbReference type="Proteomes" id="UP000717364"/>
    </source>
</evidence>
<dbReference type="Pfam" id="PF13443">
    <property type="entry name" value="HTH_26"/>
    <property type="match status" value="1"/>
</dbReference>
<evidence type="ECO:0000259" key="2">
    <source>
        <dbReference type="PROSITE" id="PS50943"/>
    </source>
</evidence>
<organism evidence="3 4">
    <name type="scientific">Leptothoe spongobia TAU-MAC 1115</name>
    <dbReference type="NCBI Taxonomy" id="1967444"/>
    <lineage>
        <taxon>Bacteria</taxon>
        <taxon>Bacillati</taxon>
        <taxon>Cyanobacteriota</taxon>
        <taxon>Cyanophyceae</taxon>
        <taxon>Nodosilineales</taxon>
        <taxon>Cymatolegaceae</taxon>
        <taxon>Leptothoe</taxon>
        <taxon>Leptothoe spongobia</taxon>
    </lineage>
</organism>
<dbReference type="Proteomes" id="UP000717364">
    <property type="component" value="Unassembled WGS sequence"/>
</dbReference>
<dbReference type="SUPFAM" id="SSF47413">
    <property type="entry name" value="lambda repressor-like DNA-binding domains"/>
    <property type="match status" value="1"/>
</dbReference>
<evidence type="ECO:0000313" key="3">
    <source>
        <dbReference type="EMBL" id="MBT9318058.1"/>
    </source>
</evidence>
<dbReference type="PROSITE" id="PS50943">
    <property type="entry name" value="HTH_CROC1"/>
    <property type="match status" value="1"/>
</dbReference>
<dbReference type="InterPro" id="IPR001387">
    <property type="entry name" value="Cro/C1-type_HTH"/>
</dbReference>
<dbReference type="RefSeq" id="WP_215611119.1">
    <property type="nucleotide sequence ID" value="NZ_JADOES010000080.1"/>
</dbReference>
<proteinExistence type="predicted"/>
<keyword evidence="1" id="KW-0175">Coiled coil</keyword>
<accession>A0A947GMJ0</accession>
<protein>
    <submittedName>
        <fullName evidence="3">Helix-turn-helix transcriptional regulator</fullName>
    </submittedName>
</protein>
<feature type="coiled-coil region" evidence="1">
    <location>
        <begin position="96"/>
        <end position="123"/>
    </location>
</feature>
<feature type="domain" description="HTH cro/C1-type" evidence="2">
    <location>
        <begin position="19"/>
        <end position="64"/>
    </location>
</feature>
<dbReference type="AlphaFoldDB" id="A0A947GMJ0"/>
<evidence type="ECO:0000256" key="1">
    <source>
        <dbReference type="SAM" id="Coils"/>
    </source>
</evidence>
<reference evidence="3" key="2">
    <citation type="journal article" date="2021" name="Mar. Drugs">
        <title>Genome Reduction and Secondary Metabolism of the Marine Sponge-Associated Cyanobacterium Leptothoe.</title>
        <authorList>
            <person name="Konstantinou D."/>
            <person name="Popin R.V."/>
            <person name="Fewer D.P."/>
            <person name="Sivonen K."/>
            <person name="Gkelis S."/>
        </authorList>
    </citation>
    <scope>NUCLEOTIDE SEQUENCE</scope>
    <source>
        <strain evidence="3">TAU-MAC 1115</strain>
    </source>
</reference>
<gene>
    <name evidence="3" type="ORF">IXB50_21845</name>
</gene>
<dbReference type="SMART" id="SM00530">
    <property type="entry name" value="HTH_XRE"/>
    <property type="match status" value="1"/>
</dbReference>
<sequence length="232" mass="25881">MSPSEASLQRVMQRANISSQRALAEKANVSRWQVQQLRQGNIDAMRLSVLKKMAMALDCSLADLLQTFDPARSENVSDAEAGASVTAEVHPENKVTSDATSEAALLRQEYTRLEKRLEQQSHSLRHQFQTDALQVLESWLTYWPTAAKAAMERDDFDAKKLLPLVKPVDRLVASWGVTVMGRVGEQLAYDPQQHQLTRGTANAGDPVRISHVGYRHGESLLQRVKVVPLNPD</sequence>